<dbReference type="EMBL" id="CM007902">
    <property type="protein sequence ID" value="OTG01297.1"/>
    <property type="molecule type" value="Genomic_DNA"/>
</dbReference>
<accession>A0A251SR27</accession>
<evidence type="ECO:0000313" key="2">
    <source>
        <dbReference type="Proteomes" id="UP000215914"/>
    </source>
</evidence>
<organism evidence="1 2">
    <name type="scientific">Helianthus annuus</name>
    <name type="common">Common sunflower</name>
    <dbReference type="NCBI Taxonomy" id="4232"/>
    <lineage>
        <taxon>Eukaryota</taxon>
        <taxon>Viridiplantae</taxon>
        <taxon>Streptophyta</taxon>
        <taxon>Embryophyta</taxon>
        <taxon>Tracheophyta</taxon>
        <taxon>Spermatophyta</taxon>
        <taxon>Magnoliopsida</taxon>
        <taxon>eudicotyledons</taxon>
        <taxon>Gunneridae</taxon>
        <taxon>Pentapetalae</taxon>
        <taxon>asterids</taxon>
        <taxon>campanulids</taxon>
        <taxon>Asterales</taxon>
        <taxon>Asteraceae</taxon>
        <taxon>Asteroideae</taxon>
        <taxon>Heliantheae alliance</taxon>
        <taxon>Heliantheae</taxon>
        <taxon>Helianthus</taxon>
    </lineage>
</organism>
<gene>
    <name evidence="1" type="ORF">HannXRQ_Chr13g0400561</name>
</gene>
<protein>
    <submittedName>
        <fullName evidence="1">Uncharacterized protein</fullName>
    </submittedName>
</protein>
<dbReference type="AlphaFoldDB" id="A0A251SR27"/>
<proteinExistence type="predicted"/>
<name>A0A251SR27_HELAN</name>
<reference evidence="2" key="1">
    <citation type="journal article" date="2017" name="Nature">
        <title>The sunflower genome provides insights into oil metabolism, flowering and Asterid evolution.</title>
        <authorList>
            <person name="Badouin H."/>
            <person name="Gouzy J."/>
            <person name="Grassa C.J."/>
            <person name="Murat F."/>
            <person name="Staton S.E."/>
            <person name="Cottret L."/>
            <person name="Lelandais-Briere C."/>
            <person name="Owens G.L."/>
            <person name="Carrere S."/>
            <person name="Mayjonade B."/>
            <person name="Legrand L."/>
            <person name="Gill N."/>
            <person name="Kane N.C."/>
            <person name="Bowers J.E."/>
            <person name="Hubner S."/>
            <person name="Bellec A."/>
            <person name="Berard A."/>
            <person name="Berges H."/>
            <person name="Blanchet N."/>
            <person name="Boniface M.C."/>
            <person name="Brunel D."/>
            <person name="Catrice O."/>
            <person name="Chaidir N."/>
            <person name="Claudel C."/>
            <person name="Donnadieu C."/>
            <person name="Faraut T."/>
            <person name="Fievet G."/>
            <person name="Helmstetter N."/>
            <person name="King M."/>
            <person name="Knapp S.J."/>
            <person name="Lai Z."/>
            <person name="Le Paslier M.C."/>
            <person name="Lippi Y."/>
            <person name="Lorenzon L."/>
            <person name="Mandel J.R."/>
            <person name="Marage G."/>
            <person name="Marchand G."/>
            <person name="Marquand E."/>
            <person name="Bret-Mestries E."/>
            <person name="Morien E."/>
            <person name="Nambeesan S."/>
            <person name="Nguyen T."/>
            <person name="Pegot-Espagnet P."/>
            <person name="Pouilly N."/>
            <person name="Raftis F."/>
            <person name="Sallet E."/>
            <person name="Schiex T."/>
            <person name="Thomas J."/>
            <person name="Vandecasteele C."/>
            <person name="Vares D."/>
            <person name="Vear F."/>
            <person name="Vautrin S."/>
            <person name="Crespi M."/>
            <person name="Mangin B."/>
            <person name="Burke J.M."/>
            <person name="Salse J."/>
            <person name="Munos S."/>
            <person name="Vincourt P."/>
            <person name="Rieseberg L.H."/>
            <person name="Langlade N.B."/>
        </authorList>
    </citation>
    <scope>NUCLEOTIDE SEQUENCE [LARGE SCALE GENOMIC DNA]</scope>
    <source>
        <strain evidence="2">cv. SF193</strain>
    </source>
</reference>
<keyword evidence="2" id="KW-1185">Reference proteome</keyword>
<sequence length="67" mass="7487">MDQNAKNKNGHATIPPCCLKAQVLLNWKPIVVVQLFQDGSLSIGIHLEIDITSFQDKARSVDDNFFC</sequence>
<evidence type="ECO:0000313" key="1">
    <source>
        <dbReference type="EMBL" id="OTG01297.1"/>
    </source>
</evidence>
<dbReference type="InParanoid" id="A0A251SR27"/>
<dbReference type="Proteomes" id="UP000215914">
    <property type="component" value="Chromosome 13"/>
</dbReference>